<dbReference type="GO" id="GO:0005546">
    <property type="term" value="F:phosphatidylinositol-4,5-bisphosphate binding"/>
    <property type="evidence" value="ECO:0007669"/>
    <property type="project" value="InterPro"/>
</dbReference>
<dbReference type="AlphaFoldDB" id="A0AAQ3MHZ1"/>
<dbReference type="PROSITE" id="PS50994">
    <property type="entry name" value="INTEGRASE"/>
    <property type="match status" value="1"/>
</dbReference>
<evidence type="ECO:0000313" key="6">
    <source>
        <dbReference type="Proteomes" id="UP001374535"/>
    </source>
</evidence>
<dbReference type="InterPro" id="IPR012337">
    <property type="entry name" value="RNaseH-like_sf"/>
</dbReference>
<dbReference type="InterPro" id="IPR004140">
    <property type="entry name" value="Exo70"/>
</dbReference>
<dbReference type="Pfam" id="PF07727">
    <property type="entry name" value="RVT_2"/>
    <property type="match status" value="1"/>
</dbReference>
<dbReference type="Pfam" id="PF03081">
    <property type="entry name" value="Exo70_C"/>
    <property type="match status" value="1"/>
</dbReference>
<evidence type="ECO:0000256" key="1">
    <source>
        <dbReference type="ARBA" id="ARBA00006756"/>
    </source>
</evidence>
<dbReference type="InterPro" id="IPR046364">
    <property type="entry name" value="Exo70_C"/>
</dbReference>
<reference evidence="5 6" key="1">
    <citation type="journal article" date="2023" name="Life. Sci Alliance">
        <title>Evolutionary insights into 3D genome organization and epigenetic landscape of Vigna mungo.</title>
        <authorList>
            <person name="Junaid A."/>
            <person name="Singh B."/>
            <person name="Bhatia S."/>
        </authorList>
    </citation>
    <scope>NUCLEOTIDE SEQUENCE [LARGE SCALE GENOMIC DNA]</scope>
    <source>
        <strain evidence="5">Urdbean</strain>
    </source>
</reference>
<dbReference type="GO" id="GO:0000145">
    <property type="term" value="C:exocyst"/>
    <property type="evidence" value="ECO:0007669"/>
    <property type="project" value="InterPro"/>
</dbReference>
<dbReference type="GO" id="GO:0003676">
    <property type="term" value="F:nucleic acid binding"/>
    <property type="evidence" value="ECO:0007669"/>
    <property type="project" value="InterPro"/>
</dbReference>
<name>A0AAQ3MHZ1_VIGMU</name>
<proteinExistence type="inferred from homology"/>
<evidence type="ECO:0000259" key="4">
    <source>
        <dbReference type="PROSITE" id="PS50994"/>
    </source>
</evidence>
<dbReference type="PANTHER" id="PTHR12542:SF180">
    <property type="entry name" value="EXOCYST SUBUNIT EXO70 FAMILY PROTEIN"/>
    <property type="match status" value="1"/>
</dbReference>
<evidence type="ECO:0000313" key="5">
    <source>
        <dbReference type="EMBL" id="WVY91230.1"/>
    </source>
</evidence>
<dbReference type="SUPFAM" id="SSF74788">
    <property type="entry name" value="Cullin repeat-like"/>
    <property type="match status" value="1"/>
</dbReference>
<dbReference type="SUPFAM" id="SSF53098">
    <property type="entry name" value="Ribonuclease H-like"/>
    <property type="match status" value="1"/>
</dbReference>
<dbReference type="SUPFAM" id="SSF56672">
    <property type="entry name" value="DNA/RNA polymerases"/>
    <property type="match status" value="1"/>
</dbReference>
<dbReference type="InterPro" id="IPR043502">
    <property type="entry name" value="DNA/RNA_pol_sf"/>
</dbReference>
<dbReference type="InterPro" id="IPR013103">
    <property type="entry name" value="RVT_2"/>
</dbReference>
<accession>A0AAQ3MHZ1</accession>
<comment type="similarity">
    <text evidence="1">Belongs to the EXO70 family.</text>
</comment>
<dbReference type="Pfam" id="PF25597">
    <property type="entry name" value="SH3_retrovirus"/>
    <property type="match status" value="1"/>
</dbReference>
<dbReference type="PANTHER" id="PTHR12542">
    <property type="entry name" value="EXOCYST COMPLEX PROTEIN EXO70"/>
    <property type="match status" value="1"/>
</dbReference>
<keyword evidence="6" id="KW-1185">Reference proteome</keyword>
<dbReference type="InterPro" id="IPR036397">
    <property type="entry name" value="RNaseH_sf"/>
</dbReference>
<gene>
    <name evidence="5" type="ORF">V8G54_036744</name>
</gene>
<evidence type="ECO:0000256" key="2">
    <source>
        <dbReference type="ARBA" id="ARBA00022448"/>
    </source>
</evidence>
<sequence length="1223" mass="141832">MALAFTFGHLNFKYLFQLSQHSIVSGLPLVNILESKLSGKLEIVYSYVCGPIQTETLRGSRYFVIFIYDWTRKTCSYLLKRKSEVLEVFKRFKHMVERQSYRKLKVLRIDEGGEDNHEMTPHNTPEHNGTVERKNRTILNMVRCMLKSKEMPQFLWGEVVLTTTYILNRTPTKRLKNITPEEAWSTIKPNVKHLGVFGSICYKQIPDQLRRKLDDKGVPLILIGYHATGGYKLYNPVTGQTTISRDMIIDEDIVWDWKSINKYDPIEEKSTDQGGNLTRFSRTSQLPSHMKDYDLFYEATVTSEGNLVHYALVAEAEPVTFEQVASNNKWLKATQEEIDSIEKNQTWELAKLPANKRPIDFKEILLDIRSSWLQRDFYKRLDYGEVYAPVARMETMRLVVALANQLGWSLHQLDVKATFLNGRLEEEQGMVYRLKKALYELKQAPRAWNQRIDQFMDNIGFEKCASEHGVYVQNSQREGRVERLIMCLYMDDMLAIGSNEVLIQNFKLHMLSKFEMSDLGKLNYFLGIEFAETEKGIVMHQSCYAKEMLKKVEMQKCNAANTPVELDLRLETDLEEEVVDATFYRSMVGSLRYSCNTRPDVSYSVGLEKHKRLFVLSWKFTNIIEFNQGTSLKLLKQSLLKKQQSAHAHQNWELATSAKAHTAFSILLITSVYSFFLDKDLKQKTDAYSLLSRVAFAIMSLGLSRLSQLGFEVDLLYFFCGLLTVQLMKIKPWLVTVGGAFSYSLILLRSNLDLQPRSGYHGLQHQDHVVLEIGSHSQPQGTNNSVTQGTVSPQESGTGRAPPENIYGTKECFMGCIEALEKENGSVIRAISMHVDEYLKAYLPSDDHSLGSVLHRDDNIFVDSLLSGMVSKLRKSVEKMVSDGFEEECLHVYSNWRREFLKESLWTLGLQVQELHGEDINKWEKIERLIKAMNIAARILFPNEKRLFDRVFSGSIRNGEFHFRELCTELVTGLLNSALALATWSHFMRFTLLWLIQDFEQFTTLSNTAVHLIRQRLSIYEILDKVSRFSLGELSSAVPTYRLIELLESSSEAYSKNYENPSLGYISIMMVLRFIEAQTERRFIEVETKWNRIFDDHWHYKSRAKIQENLMLYLRSSWNKIMDLLKVDINQSEPSVVAELMKDNLYCFNEHFDETCYIESAWSVSDEVLREQIIESVENMLCPVYASFICTFEEIVGKHAYKYIKYEMFEVQDRLNKLFLLRE</sequence>
<keyword evidence="2" id="KW-0813">Transport</keyword>
<dbReference type="InterPro" id="IPR001584">
    <property type="entry name" value="Integrase_cat-core"/>
</dbReference>
<evidence type="ECO:0000256" key="3">
    <source>
        <dbReference type="SAM" id="MobiDB-lite"/>
    </source>
</evidence>
<dbReference type="GO" id="GO:0006887">
    <property type="term" value="P:exocytosis"/>
    <property type="evidence" value="ECO:0007669"/>
    <property type="project" value="InterPro"/>
</dbReference>
<dbReference type="Gene3D" id="3.30.420.10">
    <property type="entry name" value="Ribonuclease H-like superfamily/Ribonuclease H"/>
    <property type="match status" value="1"/>
</dbReference>
<dbReference type="InterPro" id="IPR057670">
    <property type="entry name" value="SH3_retrovirus"/>
</dbReference>
<feature type="region of interest" description="Disordered" evidence="3">
    <location>
        <begin position="776"/>
        <end position="802"/>
    </location>
</feature>
<dbReference type="GO" id="GO:0015074">
    <property type="term" value="P:DNA integration"/>
    <property type="evidence" value="ECO:0007669"/>
    <property type="project" value="InterPro"/>
</dbReference>
<feature type="compositionally biased region" description="Polar residues" evidence="3">
    <location>
        <begin position="776"/>
        <end position="797"/>
    </location>
</feature>
<dbReference type="Gene3D" id="1.20.1280.170">
    <property type="entry name" value="Exocyst complex component Exo70"/>
    <property type="match status" value="2"/>
</dbReference>
<organism evidence="5 6">
    <name type="scientific">Vigna mungo</name>
    <name type="common">Black gram</name>
    <name type="synonym">Phaseolus mungo</name>
    <dbReference type="NCBI Taxonomy" id="3915"/>
    <lineage>
        <taxon>Eukaryota</taxon>
        <taxon>Viridiplantae</taxon>
        <taxon>Streptophyta</taxon>
        <taxon>Embryophyta</taxon>
        <taxon>Tracheophyta</taxon>
        <taxon>Spermatophyta</taxon>
        <taxon>Magnoliopsida</taxon>
        <taxon>eudicotyledons</taxon>
        <taxon>Gunneridae</taxon>
        <taxon>Pentapetalae</taxon>
        <taxon>rosids</taxon>
        <taxon>fabids</taxon>
        <taxon>Fabales</taxon>
        <taxon>Fabaceae</taxon>
        <taxon>Papilionoideae</taxon>
        <taxon>50 kb inversion clade</taxon>
        <taxon>NPAAA clade</taxon>
        <taxon>indigoferoid/millettioid clade</taxon>
        <taxon>Phaseoleae</taxon>
        <taxon>Vigna</taxon>
    </lineage>
</organism>
<dbReference type="EMBL" id="CP144690">
    <property type="protein sequence ID" value="WVY91230.1"/>
    <property type="molecule type" value="Genomic_DNA"/>
</dbReference>
<protein>
    <recommendedName>
        <fullName evidence="4">Integrase catalytic domain-containing protein</fullName>
    </recommendedName>
</protein>
<feature type="domain" description="Integrase catalytic" evidence="4">
    <location>
        <begin position="117"/>
        <end position="188"/>
    </location>
</feature>
<dbReference type="InterPro" id="IPR016159">
    <property type="entry name" value="Cullin_repeat-like_dom_sf"/>
</dbReference>
<dbReference type="Proteomes" id="UP001374535">
    <property type="component" value="Chromosome 11"/>
</dbReference>